<dbReference type="Gene3D" id="2.40.70.10">
    <property type="entry name" value="Acid Proteases"/>
    <property type="match status" value="1"/>
</dbReference>
<feature type="domain" description="Integrase catalytic" evidence="3">
    <location>
        <begin position="733"/>
        <end position="890"/>
    </location>
</feature>
<evidence type="ECO:0000313" key="4">
    <source>
        <dbReference type="EMBL" id="KAK0147607.1"/>
    </source>
</evidence>
<protein>
    <recommendedName>
        <fullName evidence="1">Gypsy retrotransposon integrase-like protein 1</fullName>
    </recommendedName>
</protein>
<reference evidence="4" key="1">
    <citation type="journal article" date="2023" name="Front. Mar. Sci.">
        <title>A new Merluccius polli reference genome to investigate the effects of global change in West African waters.</title>
        <authorList>
            <person name="Mateo J.L."/>
            <person name="Blanco-Fernandez C."/>
            <person name="Garcia-Vazquez E."/>
            <person name="Machado-Schiaffino G."/>
        </authorList>
    </citation>
    <scope>NUCLEOTIDE SEQUENCE</scope>
    <source>
        <strain evidence="4">C29</strain>
        <tissue evidence="4">Fin</tissue>
    </source>
</reference>
<proteinExistence type="predicted"/>
<dbReference type="FunFam" id="3.10.20.370:FF:000001">
    <property type="entry name" value="Retrovirus-related Pol polyprotein from transposon 17.6-like protein"/>
    <property type="match status" value="1"/>
</dbReference>
<dbReference type="Gene3D" id="3.30.420.10">
    <property type="entry name" value="Ribonuclease H-like superfamily/Ribonuclease H"/>
    <property type="match status" value="1"/>
</dbReference>
<dbReference type="GO" id="GO:0015074">
    <property type="term" value="P:DNA integration"/>
    <property type="evidence" value="ECO:0007669"/>
    <property type="project" value="InterPro"/>
</dbReference>
<dbReference type="Pfam" id="PF00665">
    <property type="entry name" value="rve"/>
    <property type="match status" value="1"/>
</dbReference>
<dbReference type="InterPro" id="IPR036397">
    <property type="entry name" value="RNaseH_sf"/>
</dbReference>
<evidence type="ECO:0000313" key="5">
    <source>
        <dbReference type="Proteomes" id="UP001174136"/>
    </source>
</evidence>
<dbReference type="PANTHER" id="PTHR37984:SF15">
    <property type="entry name" value="INTEGRASE CATALYTIC DOMAIN-CONTAINING PROTEIN"/>
    <property type="match status" value="1"/>
</dbReference>
<dbReference type="Pfam" id="PF17919">
    <property type="entry name" value="RT_RNaseH_2"/>
    <property type="match status" value="1"/>
</dbReference>
<dbReference type="SUPFAM" id="SSF56672">
    <property type="entry name" value="DNA/RNA polymerases"/>
    <property type="match status" value="1"/>
</dbReference>
<sequence>MKGSRKTLPTHHPTALSNSHVELKGDKPSSPYNLITKRKRVAQLIGKKCLVWCKMNTVKTQALWDTGAQVSIMSEAWKSQNLPDEEIRPISELLSDDEILDGWVPVSFSLCDPKAKEAVSDNILVPVLVSKDIIQRPIIGFNAIVEMLSSKNDQVQLSDNVAVLRNSLRLGLGKVEALLNVIQGATNENVPYFVSTGRTSTVVPSGQMRCITCPCKTDLKVKAEMLFEPEVNLSLDEGLTINSQLLSVSCSTRKVNIFVRNTTQHDITMPGKTVIGSIQRITDSYHTQPDEQQVSSVAVETPQAPLCSTTDPSQGDPYEELFDPPVCLDHLTSEQQAVDFSRHAKCLYDLLSGGGAQTTKSKLTFRSAGAGQLPPHQKIVWTDTHQTALNYLIDVLTNPPVMAYPRFEDPFILHIDASEQGLGAVLYQRQEGRLRVIGYGSRTLTPAEKNYRLHSGKLEFLALKWAVTDRFRDYLFYAPSVTIYSDNNPVTYVLSTAKLNATGHRWVSELADFNITLKYRPGKANVDADFLSRAPVNMDSYMSECTEQCSPEALSVVFSAVETLKQQEVDWISVITCSPHVQELTAVNQPDVKVTQQELLQAQLRDSVISRVLQLKASDQKPDKSVMNRETVKTKQLLHEWRRLYVSQEGLLQRKTSTFTQIVLPEEFKEFVYKYLHCEMGHLGVERVVNLARQRFYWPGMQKDIEFFITKVCKCNFQKKPTVHSRAPMCHVPATAPFEMVSIDYLHLEKSRGGYEYILVIIDNFTKFAQAYPTRNKSGKTAAEKIFNDFSLKFGFPAKIHHDQGGEFENRLFKQLQKYTDMTHSKTTPYHPQGNPAERFNRTLLSMLRTLDEEKKGNWSDYVSKVVHAYNCTTSEATGYSPFYLLFGRNPRLPIDLIFGINEEEGFISHQEYAQKWQQQLKEAYDIASKTIKKTNMRGKTQYDKKRQSSVLSPGDRVLVRNMSERGGPGKLRSYWEGQIHIVVSRKGEDSPVYEVKPERGTGRGRVLHRNMLMPCNALPLQESAQSTVKGQNSQMQKGKKHKNSEPKETSEDSESSDEEACYWAHQLRHRHHHEEHRKQSVSPPITPEPEPQPELNAEVEEFSKEMLGNYDVTEKVTTGHDTLEFTQTVPSVDPPSTQEPESPDTLPRRSQRERRPRETLTYDSFGRPTRRVVGPHTNSMYVDTPVYGQCSVPWLLPQMFGTHLVCPTFVPIGYY</sequence>
<feature type="region of interest" description="Disordered" evidence="2">
    <location>
        <begin position="1"/>
        <end position="25"/>
    </location>
</feature>
<feature type="compositionally biased region" description="Polar residues" evidence="2">
    <location>
        <begin position="1125"/>
        <end position="1141"/>
    </location>
</feature>
<dbReference type="SUPFAM" id="SSF50630">
    <property type="entry name" value="Acid proteases"/>
    <property type="match status" value="1"/>
</dbReference>
<dbReference type="PANTHER" id="PTHR37984">
    <property type="entry name" value="PROTEIN CBG26694"/>
    <property type="match status" value="1"/>
</dbReference>
<dbReference type="FunFam" id="3.30.420.10:FF:000032">
    <property type="entry name" value="Retrovirus-related Pol polyprotein from transposon 297-like Protein"/>
    <property type="match status" value="1"/>
</dbReference>
<dbReference type="AlphaFoldDB" id="A0AA47P5P1"/>
<dbReference type="Gene3D" id="3.10.20.370">
    <property type="match status" value="1"/>
</dbReference>
<dbReference type="Gene3D" id="1.10.340.70">
    <property type="match status" value="1"/>
</dbReference>
<dbReference type="InterPro" id="IPR050951">
    <property type="entry name" value="Retrovirus_Pol_polyprotein"/>
</dbReference>
<dbReference type="PROSITE" id="PS50994">
    <property type="entry name" value="INTEGRASE"/>
    <property type="match status" value="1"/>
</dbReference>
<dbReference type="Pfam" id="PF17921">
    <property type="entry name" value="Integrase_H2C2"/>
    <property type="match status" value="1"/>
</dbReference>
<dbReference type="EMBL" id="JAOPHQ010002292">
    <property type="protein sequence ID" value="KAK0147607.1"/>
    <property type="molecule type" value="Genomic_DNA"/>
</dbReference>
<keyword evidence="5" id="KW-1185">Reference proteome</keyword>
<dbReference type="InterPro" id="IPR041577">
    <property type="entry name" value="RT_RNaseH_2"/>
</dbReference>
<comment type="caution">
    <text evidence="4">The sequence shown here is derived from an EMBL/GenBank/DDBJ whole genome shotgun (WGS) entry which is preliminary data.</text>
</comment>
<dbReference type="GO" id="GO:0003676">
    <property type="term" value="F:nucleic acid binding"/>
    <property type="evidence" value="ECO:0007669"/>
    <property type="project" value="InterPro"/>
</dbReference>
<accession>A0AA47P5P1</accession>
<dbReference type="InterPro" id="IPR012337">
    <property type="entry name" value="RNaseH-like_sf"/>
</dbReference>
<feature type="compositionally biased region" description="Acidic residues" evidence="2">
    <location>
        <begin position="1052"/>
        <end position="1061"/>
    </location>
</feature>
<name>A0AA47P5P1_MERPO</name>
<dbReference type="CDD" id="cd09274">
    <property type="entry name" value="RNase_HI_RT_Ty3"/>
    <property type="match status" value="1"/>
</dbReference>
<dbReference type="InterPro" id="IPR021109">
    <property type="entry name" value="Peptidase_aspartic_dom_sf"/>
</dbReference>
<gene>
    <name evidence="4" type="primary">POL_10</name>
    <name evidence="4" type="ORF">N1851_012910</name>
</gene>
<dbReference type="Proteomes" id="UP001174136">
    <property type="component" value="Unassembled WGS sequence"/>
</dbReference>
<dbReference type="FunFam" id="1.10.340.70:FF:000001">
    <property type="entry name" value="Retrovirus-related Pol polyprotein from transposon gypsy-like Protein"/>
    <property type="match status" value="1"/>
</dbReference>
<dbReference type="InterPro" id="IPR001584">
    <property type="entry name" value="Integrase_cat-core"/>
</dbReference>
<dbReference type="InterPro" id="IPR043502">
    <property type="entry name" value="DNA/RNA_pol_sf"/>
</dbReference>
<feature type="region of interest" description="Disordered" evidence="2">
    <location>
        <begin position="289"/>
        <end position="315"/>
    </location>
</feature>
<feature type="compositionally biased region" description="Polar residues" evidence="2">
    <location>
        <begin position="1023"/>
        <end position="1037"/>
    </location>
</feature>
<feature type="region of interest" description="Disordered" evidence="2">
    <location>
        <begin position="1119"/>
        <end position="1159"/>
    </location>
</feature>
<organism evidence="4 5">
    <name type="scientific">Merluccius polli</name>
    <name type="common">Benguela hake</name>
    <name type="synonym">Merluccius cadenati</name>
    <dbReference type="NCBI Taxonomy" id="89951"/>
    <lineage>
        <taxon>Eukaryota</taxon>
        <taxon>Metazoa</taxon>
        <taxon>Chordata</taxon>
        <taxon>Craniata</taxon>
        <taxon>Vertebrata</taxon>
        <taxon>Euteleostomi</taxon>
        <taxon>Actinopterygii</taxon>
        <taxon>Neopterygii</taxon>
        <taxon>Teleostei</taxon>
        <taxon>Neoteleostei</taxon>
        <taxon>Acanthomorphata</taxon>
        <taxon>Zeiogadaria</taxon>
        <taxon>Gadariae</taxon>
        <taxon>Gadiformes</taxon>
        <taxon>Gadoidei</taxon>
        <taxon>Merlucciidae</taxon>
        <taxon>Merluccius</taxon>
    </lineage>
</organism>
<evidence type="ECO:0000256" key="1">
    <source>
        <dbReference type="ARBA" id="ARBA00039658"/>
    </source>
</evidence>
<dbReference type="InterPro" id="IPR041588">
    <property type="entry name" value="Integrase_H2C2"/>
</dbReference>
<evidence type="ECO:0000259" key="3">
    <source>
        <dbReference type="PROSITE" id="PS50994"/>
    </source>
</evidence>
<feature type="region of interest" description="Disordered" evidence="2">
    <location>
        <begin position="1023"/>
        <end position="1095"/>
    </location>
</feature>
<feature type="compositionally biased region" description="Polar residues" evidence="2">
    <location>
        <begin position="289"/>
        <end position="298"/>
    </location>
</feature>
<evidence type="ECO:0000256" key="2">
    <source>
        <dbReference type="SAM" id="MobiDB-lite"/>
    </source>
</evidence>
<feature type="compositionally biased region" description="Basic residues" evidence="2">
    <location>
        <begin position="1067"/>
        <end position="1076"/>
    </location>
</feature>
<dbReference type="SUPFAM" id="SSF53098">
    <property type="entry name" value="Ribonuclease H-like"/>
    <property type="match status" value="1"/>
</dbReference>